<accession>A0A6A0H702</accession>
<dbReference type="Gene3D" id="2.60.120.260">
    <property type="entry name" value="Galactose-binding domain-like"/>
    <property type="match status" value="1"/>
</dbReference>
<dbReference type="GO" id="GO:0005201">
    <property type="term" value="F:extracellular matrix structural constituent"/>
    <property type="evidence" value="ECO:0007669"/>
    <property type="project" value="TreeGrafter"/>
</dbReference>
<name>A0A6A0H702_HYAAZ</name>
<gene>
    <name evidence="5" type="ORF">HAZT_HAZT005419</name>
</gene>
<reference evidence="5" key="2">
    <citation type="journal article" date="2018" name="Environ. Sci. Technol.">
        <title>The Toxicogenome of Hyalella azteca: A Model for Sediment Ecotoxicology and Evolutionary Toxicology.</title>
        <authorList>
            <person name="Poynton H.C."/>
            <person name="Hasenbein S."/>
            <person name="Benoit J.B."/>
            <person name="Sepulveda M.S."/>
            <person name="Poelchau M.F."/>
            <person name="Hughes D.S.T."/>
            <person name="Murali S.C."/>
            <person name="Chen S."/>
            <person name="Glastad K.M."/>
            <person name="Goodisman M.A.D."/>
            <person name="Werren J.H."/>
            <person name="Vineis J.H."/>
            <person name="Bowen J.L."/>
            <person name="Friedrich M."/>
            <person name="Jones J."/>
            <person name="Robertson H.M."/>
            <person name="Feyereisen R."/>
            <person name="Mechler-Hickson A."/>
            <person name="Mathers N."/>
            <person name="Lee C.E."/>
            <person name="Colbourne J.K."/>
            <person name="Biales A."/>
            <person name="Johnston J.S."/>
            <person name="Wellborn G.A."/>
            <person name="Rosendale A.J."/>
            <person name="Cridge A.G."/>
            <person name="Munoz-Torres M.C."/>
            <person name="Bain P.A."/>
            <person name="Manny A.R."/>
            <person name="Major K.M."/>
            <person name="Lambert F.N."/>
            <person name="Vulpe C.D."/>
            <person name="Tuck P."/>
            <person name="Blalock B.J."/>
            <person name="Lin Y.Y."/>
            <person name="Smith M.E."/>
            <person name="Ochoa-Acuna H."/>
            <person name="Chen M.M."/>
            <person name="Childers C.P."/>
            <person name="Qu J."/>
            <person name="Dugan S."/>
            <person name="Lee S.L."/>
            <person name="Chao H."/>
            <person name="Dinh H."/>
            <person name="Han Y."/>
            <person name="Doddapaneni H."/>
            <person name="Worley K.C."/>
            <person name="Muzny D.M."/>
            <person name="Gibbs R.A."/>
            <person name="Richards S."/>
        </authorList>
    </citation>
    <scope>NUCLEOTIDE SEQUENCE</scope>
    <source>
        <strain evidence="5">HAZT.00-mixed</strain>
        <tissue evidence="5">Whole organism</tissue>
    </source>
</reference>
<reference evidence="5" key="1">
    <citation type="submission" date="2014-08" db="EMBL/GenBank/DDBJ databases">
        <authorList>
            <person name="Murali S."/>
            <person name="Richards S."/>
            <person name="Bandaranaike D."/>
            <person name="Bellair M."/>
            <person name="Blankenburg K."/>
            <person name="Chao H."/>
            <person name="Dinh H."/>
            <person name="Doddapaneni H."/>
            <person name="Dugan-Rocha S."/>
            <person name="Elkadiri S."/>
            <person name="Gnanaolivu R."/>
            <person name="Hughes D."/>
            <person name="Lee S."/>
            <person name="Li M."/>
            <person name="Ming W."/>
            <person name="Munidasa M."/>
            <person name="Muniz J."/>
            <person name="Nguyen L."/>
            <person name="Osuji N."/>
            <person name="Pu L.-L."/>
            <person name="Puazo M."/>
            <person name="Skinner E."/>
            <person name="Qu C."/>
            <person name="Quiroz J."/>
            <person name="Raj R."/>
            <person name="Weissenberger G."/>
            <person name="Xin Y."/>
            <person name="Zou X."/>
            <person name="Han Y."/>
            <person name="Worley K."/>
            <person name="Muzny D."/>
            <person name="Gibbs R."/>
        </authorList>
    </citation>
    <scope>NUCLEOTIDE SEQUENCE</scope>
    <source>
        <strain evidence="5">HAZT.00-mixed</strain>
        <tissue evidence="5">Whole organism</tissue>
    </source>
</reference>
<sequence length="122" mass="13318">MMGTSDDLQFDISNMVDAPGEVKGLFPLVVNLASSSTISANSTCGERQAETYCRVSQPGRGREEQCGVCDARSPDPTRRHPVDRATDGTSAWWQSQSLAAGDHLHYVTIDIDLQQVCATRHH</sequence>
<dbReference type="Pfam" id="PF00055">
    <property type="entry name" value="Laminin_N"/>
    <property type="match status" value="1"/>
</dbReference>
<dbReference type="GO" id="GO:0009888">
    <property type="term" value="P:tissue development"/>
    <property type="evidence" value="ECO:0007669"/>
    <property type="project" value="TreeGrafter"/>
</dbReference>
<feature type="compositionally biased region" description="Basic and acidic residues" evidence="3">
    <location>
        <begin position="72"/>
        <end position="86"/>
    </location>
</feature>
<evidence type="ECO:0000313" key="5">
    <source>
        <dbReference type="EMBL" id="KAA0201528.1"/>
    </source>
</evidence>
<proteinExistence type="predicted"/>
<dbReference type="PROSITE" id="PS51117">
    <property type="entry name" value="LAMININ_NTER"/>
    <property type="match status" value="1"/>
</dbReference>
<organism evidence="5">
    <name type="scientific">Hyalella azteca</name>
    <name type="common">Amphipod</name>
    <dbReference type="NCBI Taxonomy" id="294128"/>
    <lineage>
        <taxon>Eukaryota</taxon>
        <taxon>Metazoa</taxon>
        <taxon>Ecdysozoa</taxon>
        <taxon>Arthropoda</taxon>
        <taxon>Crustacea</taxon>
        <taxon>Multicrustacea</taxon>
        <taxon>Malacostraca</taxon>
        <taxon>Eumalacostraca</taxon>
        <taxon>Peracarida</taxon>
        <taxon>Amphipoda</taxon>
        <taxon>Senticaudata</taxon>
        <taxon>Talitrida</taxon>
        <taxon>Talitroidea</taxon>
        <taxon>Hyalellidae</taxon>
        <taxon>Hyalella</taxon>
    </lineage>
</organism>
<comment type="caution">
    <text evidence="5">The sequence shown here is derived from an EMBL/GenBank/DDBJ whole genome shotgun (WGS) entry which is preliminary data.</text>
</comment>
<dbReference type="OrthoDB" id="6367557at2759"/>
<protein>
    <recommendedName>
        <fullName evidence="4">Laminin N-terminal domain-containing protein</fullName>
    </recommendedName>
</protein>
<dbReference type="PANTHER" id="PTHR10574">
    <property type="entry name" value="NETRIN/LAMININ-RELATED"/>
    <property type="match status" value="1"/>
</dbReference>
<dbReference type="InterPro" id="IPR050440">
    <property type="entry name" value="Laminin/Netrin_ECM"/>
</dbReference>
<feature type="domain" description="Laminin N-terminal" evidence="4">
    <location>
        <begin position="21"/>
        <end position="122"/>
    </location>
</feature>
<keyword evidence="1" id="KW-1015">Disulfide bond</keyword>
<evidence type="ECO:0000256" key="1">
    <source>
        <dbReference type="ARBA" id="ARBA00023157"/>
    </source>
</evidence>
<dbReference type="GO" id="GO:0009887">
    <property type="term" value="P:animal organ morphogenesis"/>
    <property type="evidence" value="ECO:0007669"/>
    <property type="project" value="TreeGrafter"/>
</dbReference>
<dbReference type="Proteomes" id="UP000711488">
    <property type="component" value="Unassembled WGS sequence"/>
</dbReference>
<evidence type="ECO:0000259" key="4">
    <source>
        <dbReference type="PROSITE" id="PS51117"/>
    </source>
</evidence>
<dbReference type="SMART" id="SM00136">
    <property type="entry name" value="LamNT"/>
    <property type="match status" value="1"/>
</dbReference>
<dbReference type="EMBL" id="JQDR03005386">
    <property type="protein sequence ID" value="KAA0201528.1"/>
    <property type="molecule type" value="Genomic_DNA"/>
</dbReference>
<evidence type="ECO:0000256" key="3">
    <source>
        <dbReference type="SAM" id="MobiDB-lite"/>
    </source>
</evidence>
<dbReference type="PANTHER" id="PTHR10574:SF436">
    <property type="entry name" value="LAMININ SUBUNIT ALPHA-2"/>
    <property type="match status" value="1"/>
</dbReference>
<dbReference type="GO" id="GO:0007411">
    <property type="term" value="P:axon guidance"/>
    <property type="evidence" value="ECO:0007669"/>
    <property type="project" value="TreeGrafter"/>
</dbReference>
<feature type="region of interest" description="Disordered" evidence="3">
    <location>
        <begin position="60"/>
        <end position="88"/>
    </location>
</feature>
<evidence type="ECO:0000256" key="2">
    <source>
        <dbReference type="ARBA" id="ARBA00023292"/>
    </source>
</evidence>
<dbReference type="AlphaFoldDB" id="A0A6A0H702"/>
<dbReference type="InterPro" id="IPR008211">
    <property type="entry name" value="Laminin_N"/>
</dbReference>
<reference evidence="5" key="3">
    <citation type="submission" date="2019-06" db="EMBL/GenBank/DDBJ databases">
        <authorList>
            <person name="Poynton C."/>
            <person name="Hasenbein S."/>
            <person name="Benoit J.B."/>
            <person name="Sepulveda M.S."/>
            <person name="Poelchau M.F."/>
            <person name="Murali S.C."/>
            <person name="Chen S."/>
            <person name="Glastad K.M."/>
            <person name="Werren J.H."/>
            <person name="Vineis J.H."/>
            <person name="Bowen J.L."/>
            <person name="Friedrich M."/>
            <person name="Jones J."/>
            <person name="Robertson H.M."/>
            <person name="Feyereisen R."/>
            <person name="Mechler-Hickson A."/>
            <person name="Mathers N."/>
            <person name="Lee C.E."/>
            <person name="Colbourne J.K."/>
            <person name="Biales A."/>
            <person name="Johnston J.S."/>
            <person name="Wellborn G.A."/>
            <person name="Rosendale A.J."/>
            <person name="Cridge A.G."/>
            <person name="Munoz-Torres M.C."/>
            <person name="Bain P.A."/>
            <person name="Manny A.R."/>
            <person name="Major K.M."/>
            <person name="Lambert F.N."/>
            <person name="Vulpe C.D."/>
            <person name="Tuck P."/>
            <person name="Blalock B.J."/>
            <person name="Lin Y.-Y."/>
            <person name="Smith M.E."/>
            <person name="Ochoa-Acuna H."/>
            <person name="Chen M.-J.M."/>
            <person name="Childers C.P."/>
            <person name="Qu J."/>
            <person name="Dugan S."/>
            <person name="Lee S.L."/>
            <person name="Chao H."/>
            <person name="Dinh H."/>
            <person name="Han Y."/>
            <person name="Doddapaneni H."/>
            <person name="Worley K.C."/>
            <person name="Muzny D.M."/>
            <person name="Gibbs R.A."/>
            <person name="Richards S."/>
        </authorList>
    </citation>
    <scope>NUCLEOTIDE SEQUENCE</scope>
    <source>
        <strain evidence="5">HAZT.00-mixed</strain>
        <tissue evidence="5">Whole organism</tissue>
    </source>
</reference>
<keyword evidence="2" id="KW-0424">Laminin EGF-like domain</keyword>
<dbReference type="GO" id="GO:0005604">
    <property type="term" value="C:basement membrane"/>
    <property type="evidence" value="ECO:0007669"/>
    <property type="project" value="TreeGrafter"/>
</dbReference>